<proteinExistence type="inferred from homology"/>
<feature type="domain" description="Thioesterase TesA-like" evidence="3">
    <location>
        <begin position="1"/>
        <end position="199"/>
    </location>
</feature>
<dbReference type="InterPro" id="IPR012223">
    <property type="entry name" value="TEII"/>
</dbReference>
<dbReference type="GO" id="GO:0008610">
    <property type="term" value="P:lipid biosynthetic process"/>
    <property type="evidence" value="ECO:0007669"/>
    <property type="project" value="TreeGrafter"/>
</dbReference>
<dbReference type="InterPro" id="IPR001031">
    <property type="entry name" value="Thioesterase"/>
</dbReference>
<accession>L7FDG2</accession>
<keyword evidence="5" id="KW-1185">Reference proteome</keyword>
<dbReference type="PATRIC" id="fig|698760.3.peg.2611"/>
<dbReference type="GO" id="GO:0016787">
    <property type="term" value="F:hydrolase activity"/>
    <property type="evidence" value="ECO:0007669"/>
    <property type="project" value="UniProtKB-KW"/>
</dbReference>
<dbReference type="SUPFAM" id="SSF53474">
    <property type="entry name" value="alpha/beta-Hydrolases"/>
    <property type="match status" value="1"/>
</dbReference>
<reference evidence="4 5" key="1">
    <citation type="journal article" date="2011" name="Plasmid">
        <title>Streptomyces turgidiscabies Car8 contains a modular pathogenicity island that shares virulence genes with other actinobacterial plant pathogens.</title>
        <authorList>
            <person name="Huguet-Tapia J.C."/>
            <person name="Badger J.H."/>
            <person name="Loria R."/>
            <person name="Pettis G.S."/>
        </authorList>
    </citation>
    <scope>NUCLEOTIDE SEQUENCE [LARGE SCALE GENOMIC DNA]</scope>
    <source>
        <strain evidence="4 5">Car8</strain>
    </source>
</reference>
<evidence type="ECO:0000256" key="2">
    <source>
        <dbReference type="ARBA" id="ARBA00022801"/>
    </source>
</evidence>
<gene>
    <name evidence="4" type="ORF">STRTUCAR8_02048</name>
</gene>
<dbReference type="Gene3D" id="3.40.50.1820">
    <property type="entry name" value="alpha/beta hydrolase"/>
    <property type="match status" value="1"/>
</dbReference>
<dbReference type="SMART" id="SM00824">
    <property type="entry name" value="PKS_TE"/>
    <property type="match status" value="1"/>
</dbReference>
<evidence type="ECO:0000256" key="1">
    <source>
        <dbReference type="ARBA" id="ARBA00007169"/>
    </source>
</evidence>
<dbReference type="InterPro" id="IPR029058">
    <property type="entry name" value="AB_hydrolase_fold"/>
</dbReference>
<evidence type="ECO:0000313" key="5">
    <source>
        <dbReference type="Proteomes" id="UP000010931"/>
    </source>
</evidence>
<dbReference type="Proteomes" id="UP000010931">
    <property type="component" value="Unassembled WGS sequence"/>
</dbReference>
<comment type="caution">
    <text evidence="4">The sequence shown here is derived from an EMBL/GenBank/DDBJ whole genome shotgun (WGS) entry which is preliminary data.</text>
</comment>
<evidence type="ECO:0000259" key="3">
    <source>
        <dbReference type="SMART" id="SM00824"/>
    </source>
</evidence>
<dbReference type="STRING" id="85558.T45_06371"/>
<comment type="similarity">
    <text evidence="1">Belongs to the thioesterase family.</text>
</comment>
<dbReference type="EMBL" id="AEJB01000206">
    <property type="protein sequence ID" value="ELP68670.1"/>
    <property type="molecule type" value="Genomic_DNA"/>
</dbReference>
<dbReference type="PANTHER" id="PTHR11487">
    <property type="entry name" value="THIOESTERASE"/>
    <property type="match status" value="1"/>
</dbReference>
<sequence>MRAVQYPGRQDRRRETPVADIGELAAVVAGKLESDDQDSPCAFFGHSMGALIAYETARILQDHGARPPARLFLSARGAPGPRRNPHDALPDDDAILTAVRRLGGTGAALLDDPELVAMVLPALRADYTALAGYSWAPGEPLRVPVTVLCGTDDPVVSVKEAAGWRTHTRADTEVRVLPGGHFYLDQRLGDVAEVILRGVRSANAARAGNGARHD</sequence>
<dbReference type="Pfam" id="PF00975">
    <property type="entry name" value="Thioesterase"/>
    <property type="match status" value="1"/>
</dbReference>
<name>L7FDG2_STRT8</name>
<evidence type="ECO:0000313" key="4">
    <source>
        <dbReference type="EMBL" id="ELP68670.1"/>
    </source>
</evidence>
<organism evidence="4 5">
    <name type="scientific">Streptomyces turgidiscabies (strain Car8)</name>
    <dbReference type="NCBI Taxonomy" id="698760"/>
    <lineage>
        <taxon>Bacteria</taxon>
        <taxon>Bacillati</taxon>
        <taxon>Actinomycetota</taxon>
        <taxon>Actinomycetes</taxon>
        <taxon>Kitasatosporales</taxon>
        <taxon>Streptomycetaceae</taxon>
        <taxon>Streptomyces</taxon>
    </lineage>
</organism>
<dbReference type="InterPro" id="IPR020802">
    <property type="entry name" value="TesA-like"/>
</dbReference>
<dbReference type="PANTHER" id="PTHR11487:SF0">
    <property type="entry name" value="S-ACYL FATTY ACID SYNTHASE THIOESTERASE, MEDIUM CHAIN"/>
    <property type="match status" value="1"/>
</dbReference>
<keyword evidence="2" id="KW-0378">Hydrolase</keyword>
<dbReference type="AlphaFoldDB" id="L7FDG2"/>
<protein>
    <submittedName>
        <fullName evidence="4">Putative linear gramicidin dehydrogenase LgrE</fullName>
    </submittedName>
</protein>